<dbReference type="GO" id="GO:0003677">
    <property type="term" value="F:DNA binding"/>
    <property type="evidence" value="ECO:0007669"/>
    <property type="project" value="InterPro"/>
</dbReference>
<keyword evidence="3" id="KW-1185">Reference proteome</keyword>
<sequence length="99" mass="11493">MLDYEGCMPSFVHITDGKQHESKIAKTISFPKGSVLVVDRGYVDYAWMNVLDSNQCFFVTRSKSNMKYTVTLTFFFLDWRNYMPKIICAPQLLVIIPKI</sequence>
<evidence type="ECO:0000313" key="2">
    <source>
        <dbReference type="EMBL" id="MBP3942746.1"/>
    </source>
</evidence>
<dbReference type="AlphaFoldDB" id="A0A8T4H9H3"/>
<protein>
    <submittedName>
        <fullName evidence="2">Transposase</fullName>
    </submittedName>
</protein>
<comment type="caution">
    <text evidence="2">The sequence shown here is derived from an EMBL/GenBank/DDBJ whole genome shotgun (WGS) entry which is preliminary data.</text>
</comment>
<dbReference type="InterPro" id="IPR002559">
    <property type="entry name" value="Transposase_11"/>
</dbReference>
<feature type="domain" description="Transposase IS4-like" evidence="1">
    <location>
        <begin position="3"/>
        <end position="71"/>
    </location>
</feature>
<evidence type="ECO:0000313" key="3">
    <source>
        <dbReference type="Proteomes" id="UP000679691"/>
    </source>
</evidence>
<dbReference type="PANTHER" id="PTHR33258">
    <property type="entry name" value="TRANSPOSASE INSL FOR INSERTION SEQUENCE ELEMENT IS186A-RELATED"/>
    <property type="match status" value="1"/>
</dbReference>
<dbReference type="GO" id="GO:0004803">
    <property type="term" value="F:transposase activity"/>
    <property type="evidence" value="ECO:0007669"/>
    <property type="project" value="InterPro"/>
</dbReference>
<dbReference type="Proteomes" id="UP000679691">
    <property type="component" value="Unassembled WGS sequence"/>
</dbReference>
<dbReference type="Pfam" id="PF01609">
    <property type="entry name" value="DDE_Tnp_1"/>
    <property type="match status" value="1"/>
</dbReference>
<dbReference type="PANTHER" id="PTHR33258:SF1">
    <property type="entry name" value="TRANSPOSASE INSL FOR INSERTION SEQUENCE ELEMENT IS186A-RELATED"/>
    <property type="match status" value="1"/>
</dbReference>
<accession>A0A8T4H9H3</accession>
<gene>
    <name evidence="2" type="ORF">J5U18_04060</name>
</gene>
<dbReference type="GO" id="GO:0006313">
    <property type="term" value="P:DNA transposition"/>
    <property type="evidence" value="ECO:0007669"/>
    <property type="project" value="InterPro"/>
</dbReference>
<name>A0A8T4H9H3_9SPHI</name>
<organism evidence="2 3">
    <name type="scientific">Rhinopithecimicrobium faecis</name>
    <dbReference type="NCBI Taxonomy" id="2820698"/>
    <lineage>
        <taxon>Bacteria</taxon>
        <taxon>Pseudomonadati</taxon>
        <taxon>Bacteroidota</taxon>
        <taxon>Sphingobacteriia</taxon>
        <taxon>Sphingobacteriales</taxon>
        <taxon>Sphingobacteriaceae</taxon>
        <taxon>Rhinopithecimicrobium</taxon>
    </lineage>
</organism>
<reference evidence="2" key="1">
    <citation type="submission" date="2021-03" db="EMBL/GenBank/DDBJ databases">
        <authorList>
            <person name="Lu T."/>
            <person name="Wang Q."/>
            <person name="Han X."/>
        </authorList>
    </citation>
    <scope>NUCLEOTIDE SEQUENCE</scope>
    <source>
        <strain evidence="2">WQ 2009</strain>
    </source>
</reference>
<dbReference type="EMBL" id="JAGKSB010000003">
    <property type="protein sequence ID" value="MBP3942746.1"/>
    <property type="molecule type" value="Genomic_DNA"/>
</dbReference>
<proteinExistence type="predicted"/>
<evidence type="ECO:0000259" key="1">
    <source>
        <dbReference type="Pfam" id="PF01609"/>
    </source>
</evidence>
<dbReference type="SUPFAM" id="SSF53098">
    <property type="entry name" value="Ribonuclease H-like"/>
    <property type="match status" value="1"/>
</dbReference>
<dbReference type="InterPro" id="IPR012337">
    <property type="entry name" value="RNaseH-like_sf"/>
</dbReference>